<dbReference type="InterPro" id="IPR032707">
    <property type="entry name" value="MYCBPAP"/>
</dbReference>
<dbReference type="Gene3D" id="2.60.40.10">
    <property type="entry name" value="Immunoglobulins"/>
    <property type="match status" value="1"/>
</dbReference>
<dbReference type="Proteomes" id="UP000324091">
    <property type="component" value="Unassembled WGS sequence"/>
</dbReference>
<proteinExistence type="predicted"/>
<evidence type="ECO:0000313" key="2">
    <source>
        <dbReference type="EMBL" id="TWW53754.1"/>
    </source>
</evidence>
<name>A0A5C6MEY6_9TELE</name>
<keyword evidence="3" id="KW-1185">Reference proteome</keyword>
<protein>
    <submittedName>
        <fullName evidence="2">Uncharacterized protein</fullName>
    </submittedName>
</protein>
<comment type="caution">
    <text evidence="2">The sequence shown here is derived from an EMBL/GenBank/DDBJ whole genome shotgun (WGS) entry which is preliminary data.</text>
</comment>
<gene>
    <name evidence="2" type="ORF">D4764_0190430</name>
</gene>
<evidence type="ECO:0000313" key="3">
    <source>
        <dbReference type="Proteomes" id="UP000324091"/>
    </source>
</evidence>
<accession>A0A5C6MEY6</accession>
<reference evidence="2 3" key="1">
    <citation type="submission" date="2019-04" db="EMBL/GenBank/DDBJ databases">
        <title>Chromosome genome assembly for Takifugu flavidus.</title>
        <authorList>
            <person name="Xiao S."/>
        </authorList>
    </citation>
    <scope>NUCLEOTIDE SEQUENCE [LARGE SCALE GENOMIC DNA]</scope>
    <source>
        <strain evidence="2">HTHZ2018</strain>
        <tissue evidence="2">Muscle</tissue>
    </source>
</reference>
<sequence>MEPSCSSSSVLDSGGLEVLGSTKQSSTDVSTGSFDFHRDPPAQCHGAQTDPPVPALRFCGQLAQWTGNSTNYQVRAAHATLVGDVGINSTIFFEASPGEVASSRLELRNEGNTSIFYSWQQLDVSSSLSHLLSHRRRSCFYFNQSSGVILPRVTQQIDLMFKSGVPGLHTESWQLQTNPVLLQGASVQVTLMGFAVSEDRTAELRRHLETRLEKTVTEKFCRSMVYKILEGVQTRERSSSLVEFLMGSPEEERERQDSGEMDPADQSLGRDFAHDQTFTDFTPFEEEGYSAAFGSFSGSTSPM</sequence>
<organism evidence="2 3">
    <name type="scientific">Takifugu flavidus</name>
    <name type="common">sansaifugu</name>
    <dbReference type="NCBI Taxonomy" id="433684"/>
    <lineage>
        <taxon>Eukaryota</taxon>
        <taxon>Metazoa</taxon>
        <taxon>Chordata</taxon>
        <taxon>Craniata</taxon>
        <taxon>Vertebrata</taxon>
        <taxon>Euteleostomi</taxon>
        <taxon>Actinopterygii</taxon>
        <taxon>Neopterygii</taxon>
        <taxon>Teleostei</taxon>
        <taxon>Neoteleostei</taxon>
        <taxon>Acanthomorphata</taxon>
        <taxon>Eupercaria</taxon>
        <taxon>Tetraodontiformes</taxon>
        <taxon>Tetradontoidea</taxon>
        <taxon>Tetraodontidae</taxon>
        <taxon>Takifugu</taxon>
    </lineage>
</organism>
<feature type="region of interest" description="Disordered" evidence="1">
    <location>
        <begin position="246"/>
        <end position="272"/>
    </location>
</feature>
<dbReference type="EMBL" id="RHFK02000565">
    <property type="protein sequence ID" value="TWW53754.1"/>
    <property type="molecule type" value="Genomic_DNA"/>
</dbReference>
<dbReference type="PANTHER" id="PTHR48421:SF1">
    <property type="entry name" value="MYCBP-ASSOCIATED PROTEIN"/>
    <property type="match status" value="1"/>
</dbReference>
<evidence type="ECO:0000256" key="1">
    <source>
        <dbReference type="SAM" id="MobiDB-lite"/>
    </source>
</evidence>
<dbReference type="InterPro" id="IPR013783">
    <property type="entry name" value="Ig-like_fold"/>
</dbReference>
<dbReference type="AlphaFoldDB" id="A0A5C6MEY6"/>
<dbReference type="PANTHER" id="PTHR48421">
    <property type="entry name" value="MYCBP-ASSOCIATED PROTEIN"/>
    <property type="match status" value="1"/>
</dbReference>
<feature type="compositionally biased region" description="Low complexity" evidence="1">
    <location>
        <begin position="1"/>
        <end position="21"/>
    </location>
</feature>
<feature type="compositionally biased region" description="Polar residues" evidence="1">
    <location>
        <begin position="22"/>
        <end position="33"/>
    </location>
</feature>
<dbReference type="Pfam" id="PF14646">
    <property type="entry name" value="MYCBPAP"/>
    <property type="match status" value="1"/>
</dbReference>
<feature type="region of interest" description="Disordered" evidence="1">
    <location>
        <begin position="1"/>
        <end position="49"/>
    </location>
</feature>